<dbReference type="Proteomes" id="UP001155240">
    <property type="component" value="Unassembled WGS sequence"/>
</dbReference>
<evidence type="ECO:0000313" key="4">
    <source>
        <dbReference type="Proteomes" id="UP001155240"/>
    </source>
</evidence>
<evidence type="ECO:0000256" key="1">
    <source>
        <dbReference type="SAM" id="MobiDB-lite"/>
    </source>
</evidence>
<protein>
    <submittedName>
        <fullName evidence="3">Uncharacterized protein</fullName>
    </submittedName>
</protein>
<feature type="region of interest" description="Disordered" evidence="1">
    <location>
        <begin position="1"/>
        <end position="61"/>
    </location>
</feature>
<accession>A0A9X2IQZ2</accession>
<organism evidence="3 4">
    <name type="scientific">Rathayibacter rubneri</name>
    <dbReference type="NCBI Taxonomy" id="2950106"/>
    <lineage>
        <taxon>Bacteria</taxon>
        <taxon>Bacillati</taxon>
        <taxon>Actinomycetota</taxon>
        <taxon>Actinomycetes</taxon>
        <taxon>Micrococcales</taxon>
        <taxon>Microbacteriaceae</taxon>
        <taxon>Rathayibacter</taxon>
    </lineage>
</organism>
<comment type="caution">
    <text evidence="3">The sequence shown here is derived from an EMBL/GenBank/DDBJ whole genome shotgun (WGS) entry which is preliminary data.</text>
</comment>
<proteinExistence type="predicted"/>
<name>A0A9X2IQZ2_9MICO</name>
<keyword evidence="2" id="KW-0812">Transmembrane</keyword>
<dbReference type="AlphaFoldDB" id="A0A9X2IQZ2"/>
<feature type="transmembrane region" description="Helical" evidence="2">
    <location>
        <begin position="71"/>
        <end position="99"/>
    </location>
</feature>
<feature type="transmembrane region" description="Helical" evidence="2">
    <location>
        <begin position="188"/>
        <end position="212"/>
    </location>
</feature>
<dbReference type="EMBL" id="JAMRYM010000010">
    <property type="protein sequence ID" value="MCM6761710.1"/>
    <property type="molecule type" value="Genomic_DNA"/>
</dbReference>
<keyword evidence="2" id="KW-0472">Membrane</keyword>
<sequence>MTGRSDAETERMPSATEGSGAATGPQPTREYVWPEPPTGASAAVPAAAAEPSPLGSVEPDPAPAVRKGNRLAGLAIALLTTAVYAALLLAATTAIRIVVDSVPGDPLAVALAQGPTPAFLAPVAVFFAGLALIVLAVNRAGWWAYVLGGFFVAVLAGAAALAGAWYSVGGAALPSDRVVLVEFLRDPVVLAGVLAAAVLAREVSVWGGALIAGRARGVKRRNAEREAAARP</sequence>
<feature type="transmembrane region" description="Helical" evidence="2">
    <location>
        <begin position="119"/>
        <end position="137"/>
    </location>
</feature>
<keyword evidence="4" id="KW-1185">Reference proteome</keyword>
<dbReference type="RefSeq" id="WP_251944138.1">
    <property type="nucleotide sequence ID" value="NZ_JAMRYM010000010.1"/>
</dbReference>
<feature type="compositionally biased region" description="Low complexity" evidence="1">
    <location>
        <begin position="38"/>
        <end position="53"/>
    </location>
</feature>
<evidence type="ECO:0000313" key="3">
    <source>
        <dbReference type="EMBL" id="MCM6761710.1"/>
    </source>
</evidence>
<gene>
    <name evidence="3" type="ORF">NB037_04685</name>
</gene>
<keyword evidence="2" id="KW-1133">Transmembrane helix</keyword>
<feature type="transmembrane region" description="Helical" evidence="2">
    <location>
        <begin position="144"/>
        <end position="168"/>
    </location>
</feature>
<reference evidence="3" key="1">
    <citation type="submission" date="2022-06" db="EMBL/GenBank/DDBJ databases">
        <title>Whole genome shotgun sequencing (WGS) of Rathayibacter sp. ZW T2_19, isolated from stored onions (Allium cepa).</title>
        <authorList>
            <person name="Stoll D.A."/>
            <person name="Huch M."/>
        </authorList>
    </citation>
    <scope>NUCLEOTIDE SEQUENCE</scope>
    <source>
        <strain evidence="3">ZW T2_19</strain>
    </source>
</reference>
<feature type="compositionally biased region" description="Basic and acidic residues" evidence="1">
    <location>
        <begin position="1"/>
        <end position="11"/>
    </location>
</feature>
<evidence type="ECO:0000256" key="2">
    <source>
        <dbReference type="SAM" id="Phobius"/>
    </source>
</evidence>